<dbReference type="OrthoDB" id="372421at2759"/>
<evidence type="ECO:0000256" key="1">
    <source>
        <dbReference type="SAM" id="MobiDB-lite"/>
    </source>
</evidence>
<feature type="non-terminal residue" evidence="2">
    <location>
        <position position="162"/>
    </location>
</feature>
<dbReference type="Proteomes" id="UP000276834">
    <property type="component" value="Unassembled WGS sequence"/>
</dbReference>
<sequence length="162" mass="17645">DQQVLLPNFQCQGSGKSSGNRIQKSLGNRISKSSGNRIPESSGNRIPESLGNRIPESSGKRIPRSSGNRILEPAPLCSAEVWAFHCTMDQLGHVRSAAPAQGAKEGLSKAAASQKNAYTRLVQKHHSGRFQSYLNHIAQKMQLEEGFSNDPSLDLDLPLRRG</sequence>
<dbReference type="EMBL" id="QUSF01000026">
    <property type="protein sequence ID" value="RLW00714.1"/>
    <property type="molecule type" value="Genomic_DNA"/>
</dbReference>
<comment type="caution">
    <text evidence="2">The sequence shown here is derived from an EMBL/GenBank/DDBJ whole genome shotgun (WGS) entry which is preliminary data.</text>
</comment>
<evidence type="ECO:0000313" key="2">
    <source>
        <dbReference type="EMBL" id="RLW00714.1"/>
    </source>
</evidence>
<organism evidence="2 3">
    <name type="scientific">Chloebia gouldiae</name>
    <name type="common">Gouldian finch</name>
    <name type="synonym">Erythrura gouldiae</name>
    <dbReference type="NCBI Taxonomy" id="44316"/>
    <lineage>
        <taxon>Eukaryota</taxon>
        <taxon>Metazoa</taxon>
        <taxon>Chordata</taxon>
        <taxon>Craniata</taxon>
        <taxon>Vertebrata</taxon>
        <taxon>Euteleostomi</taxon>
        <taxon>Archelosauria</taxon>
        <taxon>Archosauria</taxon>
        <taxon>Dinosauria</taxon>
        <taxon>Saurischia</taxon>
        <taxon>Theropoda</taxon>
        <taxon>Coelurosauria</taxon>
        <taxon>Aves</taxon>
        <taxon>Neognathae</taxon>
        <taxon>Neoaves</taxon>
        <taxon>Telluraves</taxon>
        <taxon>Australaves</taxon>
        <taxon>Passeriformes</taxon>
        <taxon>Passeroidea</taxon>
        <taxon>Passeridae</taxon>
        <taxon>Chloebia</taxon>
    </lineage>
</organism>
<evidence type="ECO:0000313" key="3">
    <source>
        <dbReference type="Proteomes" id="UP000276834"/>
    </source>
</evidence>
<feature type="compositionally biased region" description="Polar residues" evidence="1">
    <location>
        <begin position="11"/>
        <end position="44"/>
    </location>
</feature>
<feature type="region of interest" description="Disordered" evidence="1">
    <location>
        <begin position="11"/>
        <end position="68"/>
    </location>
</feature>
<protein>
    <submittedName>
        <fullName evidence="2">Uncharacterized protein</fullName>
    </submittedName>
</protein>
<name>A0A3L8SEG6_CHLGU</name>
<feature type="non-terminal residue" evidence="2">
    <location>
        <position position="1"/>
    </location>
</feature>
<keyword evidence="3" id="KW-1185">Reference proteome</keyword>
<gene>
    <name evidence="2" type="ORF">DV515_00008672</name>
</gene>
<reference evidence="2 3" key="1">
    <citation type="journal article" date="2018" name="Proc. R. Soc. B">
        <title>A non-coding region near Follistatin controls head colour polymorphism in the Gouldian finch.</title>
        <authorList>
            <person name="Toomey M.B."/>
            <person name="Marques C.I."/>
            <person name="Andrade P."/>
            <person name="Araujo P.M."/>
            <person name="Sabatino S."/>
            <person name="Gazda M.A."/>
            <person name="Afonso S."/>
            <person name="Lopes R.J."/>
            <person name="Corbo J.C."/>
            <person name="Carneiro M."/>
        </authorList>
    </citation>
    <scope>NUCLEOTIDE SEQUENCE [LARGE SCALE GENOMIC DNA]</scope>
    <source>
        <strain evidence="2">Red01</strain>
        <tissue evidence="2">Muscle</tissue>
    </source>
</reference>
<proteinExistence type="predicted"/>
<dbReference type="AlphaFoldDB" id="A0A3L8SEG6"/>
<accession>A0A3L8SEG6</accession>